<evidence type="ECO:0000256" key="1">
    <source>
        <dbReference type="ARBA" id="ARBA00001043"/>
    </source>
</evidence>
<evidence type="ECO:0000256" key="2">
    <source>
        <dbReference type="ARBA" id="ARBA00002704"/>
    </source>
</evidence>
<evidence type="ECO:0000256" key="4">
    <source>
        <dbReference type="ARBA" id="ARBA00011881"/>
    </source>
</evidence>
<comment type="similarity">
    <text evidence="3 8">Belongs to the transthyretin family. 5-hydroxyisourate hydrolase subfamily.</text>
</comment>
<proteinExistence type="inferred from homology"/>
<dbReference type="EMBL" id="JACKSJ010000254">
    <property type="protein sequence ID" value="MCV7173832.1"/>
    <property type="molecule type" value="Genomic_DNA"/>
</dbReference>
<dbReference type="Gene3D" id="2.60.40.180">
    <property type="entry name" value="Transthyretin/hydroxyisourate hydrolase domain"/>
    <property type="match status" value="1"/>
</dbReference>
<evidence type="ECO:0000313" key="10">
    <source>
        <dbReference type="EMBL" id="MCV7173832.1"/>
    </source>
</evidence>
<dbReference type="InterPro" id="IPR023416">
    <property type="entry name" value="Transthyretin/HIU_hydrolase_d"/>
</dbReference>
<name>A0A9X2YX26_9MYCO</name>
<dbReference type="CDD" id="cd05822">
    <property type="entry name" value="TLP_HIUase"/>
    <property type="match status" value="1"/>
</dbReference>
<keyword evidence="11" id="KW-1185">Reference proteome</keyword>
<evidence type="ECO:0000313" key="11">
    <source>
        <dbReference type="Proteomes" id="UP001140293"/>
    </source>
</evidence>
<dbReference type="EC" id="3.5.2.17" evidence="8"/>
<sequence length="106" mass="11178">MSLSTHVLDATTGRPATGVPVTLTDAGGAVLASQTTDDDGRIAGLADRLEAGIYRLRFDTATYFAAAQVTGFYPEIVVAFEVTDAAAKYHVPVLLSPYAYSTYRGS</sequence>
<dbReference type="InterPro" id="IPR000895">
    <property type="entry name" value="Transthyretin/HIU_hydrolase"/>
</dbReference>
<evidence type="ECO:0000256" key="8">
    <source>
        <dbReference type="RuleBase" id="RU361270"/>
    </source>
</evidence>
<evidence type="ECO:0000256" key="5">
    <source>
        <dbReference type="ARBA" id="ARBA00022631"/>
    </source>
</evidence>
<dbReference type="SMART" id="SM00095">
    <property type="entry name" value="TR_THY"/>
    <property type="match status" value="1"/>
</dbReference>
<reference evidence="10" key="2">
    <citation type="journal article" date="2022" name="BMC Genomics">
        <title>Comparative genome analysis of mycobacteria focusing on tRNA and non-coding RNA.</title>
        <authorList>
            <person name="Behra P.R.K."/>
            <person name="Pettersson B.M.F."/>
            <person name="Ramesh M."/>
            <person name="Das S."/>
            <person name="Dasgupta S."/>
            <person name="Kirsebom L.A."/>
        </authorList>
    </citation>
    <scope>NUCLEOTIDE SEQUENCE</scope>
    <source>
        <strain evidence="10">DSM 44615</strain>
    </source>
</reference>
<evidence type="ECO:0000256" key="3">
    <source>
        <dbReference type="ARBA" id="ARBA00009850"/>
    </source>
</evidence>
<accession>A0A9X2YX26</accession>
<dbReference type="InterPro" id="IPR014306">
    <property type="entry name" value="Hydroxyisourate_hydrolase"/>
</dbReference>
<comment type="caution">
    <text evidence="10">The sequence shown here is derived from an EMBL/GenBank/DDBJ whole genome shotgun (WGS) entry which is preliminary data.</text>
</comment>
<dbReference type="RefSeq" id="WP_264016000.1">
    <property type="nucleotide sequence ID" value="NZ_JACKSJ010000254.1"/>
</dbReference>
<comment type="subunit">
    <text evidence="4 8">Homotetramer.</text>
</comment>
<dbReference type="AlphaFoldDB" id="A0A9X2YX26"/>
<dbReference type="Proteomes" id="UP001140293">
    <property type="component" value="Unassembled WGS sequence"/>
</dbReference>
<gene>
    <name evidence="10" type="primary">uraH</name>
    <name evidence="10" type="ORF">H7I41_28300</name>
</gene>
<dbReference type="NCBIfam" id="TIGR02962">
    <property type="entry name" value="hdxy_isourate"/>
    <property type="match status" value="1"/>
</dbReference>
<evidence type="ECO:0000259" key="9">
    <source>
        <dbReference type="SMART" id="SM00095"/>
    </source>
</evidence>
<dbReference type="PRINTS" id="PR00189">
    <property type="entry name" value="TRNSTHYRETIN"/>
</dbReference>
<organism evidence="10 11">
    <name type="scientific">[Mycobacterium] manitobense</name>
    <dbReference type="NCBI Taxonomy" id="190147"/>
    <lineage>
        <taxon>Bacteria</taxon>
        <taxon>Bacillati</taxon>
        <taxon>Actinomycetota</taxon>
        <taxon>Actinomycetes</taxon>
        <taxon>Mycobacteriales</taxon>
        <taxon>Mycobacteriaceae</taxon>
        <taxon>Mycolicibacterium</taxon>
    </lineage>
</organism>
<reference evidence="10" key="1">
    <citation type="submission" date="2020-07" db="EMBL/GenBank/DDBJ databases">
        <authorList>
            <person name="Pettersson B.M.F."/>
            <person name="Behra P.R.K."/>
            <person name="Ramesh M."/>
            <person name="Das S."/>
            <person name="Dasgupta S."/>
            <person name="Kirsebom L.A."/>
        </authorList>
    </citation>
    <scope>NUCLEOTIDE SEQUENCE</scope>
    <source>
        <strain evidence="10">DSM 44615</strain>
    </source>
</reference>
<dbReference type="PROSITE" id="PS00768">
    <property type="entry name" value="TRANSTHYRETIN_1"/>
    <property type="match status" value="1"/>
</dbReference>
<dbReference type="Pfam" id="PF00576">
    <property type="entry name" value="Transthyretin"/>
    <property type="match status" value="1"/>
</dbReference>
<comment type="catalytic activity">
    <reaction evidence="1 8">
        <text>5-hydroxyisourate + H2O = 5-hydroxy-2-oxo-4-ureido-2,5-dihydro-1H-imidazole-5-carboxylate + H(+)</text>
        <dbReference type="Rhea" id="RHEA:23736"/>
        <dbReference type="ChEBI" id="CHEBI:15377"/>
        <dbReference type="ChEBI" id="CHEBI:15378"/>
        <dbReference type="ChEBI" id="CHEBI:18072"/>
        <dbReference type="ChEBI" id="CHEBI:58639"/>
        <dbReference type="EC" id="3.5.2.17"/>
    </reaction>
</comment>
<dbReference type="PANTHER" id="PTHR10395">
    <property type="entry name" value="URICASE AND TRANSTHYRETIN-RELATED"/>
    <property type="match status" value="1"/>
</dbReference>
<dbReference type="GO" id="GO:0033971">
    <property type="term" value="F:hydroxyisourate hydrolase activity"/>
    <property type="evidence" value="ECO:0007669"/>
    <property type="project" value="UniProtKB-EC"/>
</dbReference>
<feature type="domain" description="Transthyretin/hydroxyisourate hydrolase" evidence="9">
    <location>
        <begin position="1"/>
        <end position="105"/>
    </location>
</feature>
<dbReference type="GO" id="GO:0006144">
    <property type="term" value="P:purine nucleobase metabolic process"/>
    <property type="evidence" value="ECO:0007669"/>
    <property type="project" value="UniProtKB-KW"/>
</dbReference>
<dbReference type="SUPFAM" id="SSF49472">
    <property type="entry name" value="Transthyretin (synonym: prealbumin)"/>
    <property type="match status" value="1"/>
</dbReference>
<feature type="binding site" evidence="7">
    <location>
        <position position="103"/>
    </location>
    <ligand>
        <name>substrate</name>
    </ligand>
</feature>
<evidence type="ECO:0000256" key="6">
    <source>
        <dbReference type="ARBA" id="ARBA00022801"/>
    </source>
</evidence>
<feature type="binding site" evidence="7">
    <location>
        <position position="6"/>
    </location>
    <ligand>
        <name>substrate</name>
    </ligand>
</feature>
<protein>
    <recommendedName>
        <fullName evidence="8">5-hydroxyisourate hydrolase</fullName>
        <shortName evidence="8">HIU hydrolase</shortName>
        <shortName evidence="8">HIUHase</shortName>
        <ecNumber evidence="8">3.5.2.17</ecNumber>
    </recommendedName>
</protein>
<evidence type="ECO:0000256" key="7">
    <source>
        <dbReference type="PIRSR" id="PIRSR600895-51"/>
    </source>
</evidence>
<dbReference type="InterPro" id="IPR036817">
    <property type="entry name" value="Transthyretin/HIU_hydrolase_sf"/>
</dbReference>
<keyword evidence="5 8" id="KW-0659">Purine metabolism</keyword>
<dbReference type="PANTHER" id="PTHR10395:SF7">
    <property type="entry name" value="5-HYDROXYISOURATE HYDROLASE"/>
    <property type="match status" value="1"/>
</dbReference>
<dbReference type="InterPro" id="IPR023418">
    <property type="entry name" value="Thyroxine_BS"/>
</dbReference>
<feature type="binding site" evidence="7">
    <location>
        <position position="41"/>
    </location>
    <ligand>
        <name>substrate</name>
    </ligand>
</feature>
<keyword evidence="6 8" id="KW-0378">Hydrolase</keyword>
<comment type="function">
    <text evidence="2">Catalyzes the hydrolysis of 5-hydroxyisourate (HIU) to 2-oxo-4-hydroxy-4-carboxy-5-ureidoimidazoline (OHCU).</text>
</comment>